<reference evidence="1" key="1">
    <citation type="journal article" date="2020" name="Stud. Mycol.">
        <title>101 Dothideomycetes genomes: a test case for predicting lifestyles and emergence of pathogens.</title>
        <authorList>
            <person name="Haridas S."/>
            <person name="Albert R."/>
            <person name="Binder M."/>
            <person name="Bloem J."/>
            <person name="Labutti K."/>
            <person name="Salamov A."/>
            <person name="Andreopoulos B."/>
            <person name="Baker S."/>
            <person name="Barry K."/>
            <person name="Bills G."/>
            <person name="Bluhm B."/>
            <person name="Cannon C."/>
            <person name="Castanera R."/>
            <person name="Culley D."/>
            <person name="Daum C."/>
            <person name="Ezra D."/>
            <person name="Gonzalez J."/>
            <person name="Henrissat B."/>
            <person name="Kuo A."/>
            <person name="Liang C."/>
            <person name="Lipzen A."/>
            <person name="Lutzoni F."/>
            <person name="Magnuson J."/>
            <person name="Mondo S."/>
            <person name="Nolan M."/>
            <person name="Ohm R."/>
            <person name="Pangilinan J."/>
            <person name="Park H.-J."/>
            <person name="Ramirez L."/>
            <person name="Alfaro M."/>
            <person name="Sun H."/>
            <person name="Tritt A."/>
            <person name="Yoshinaga Y."/>
            <person name="Zwiers L.-H."/>
            <person name="Turgeon B."/>
            <person name="Goodwin S."/>
            <person name="Spatafora J."/>
            <person name="Crous P."/>
            <person name="Grigoriev I."/>
        </authorList>
    </citation>
    <scope>NUCLEOTIDE SEQUENCE</scope>
    <source>
        <strain evidence="1">ATCC 200398</strain>
    </source>
</reference>
<keyword evidence="2" id="KW-1185">Reference proteome</keyword>
<gene>
    <name evidence="1" type="ORF">BDR25DRAFT_377148</name>
</gene>
<proteinExistence type="predicted"/>
<evidence type="ECO:0000313" key="1">
    <source>
        <dbReference type="EMBL" id="KAF2466572.1"/>
    </source>
</evidence>
<sequence length="506" mass="58122">MALISLASPIFALTVVSLVYFIWLAFYRLCFSPLARFPGPKLAAATRWYEFYFDWWLGGKFVFEVERLHNEFGPIVRINPDELSINDPDFYNEIYVTEYRRRTEHYDVFAKGIDFDGSFLLTKDHDLHRKRRRPFEPFFSKKGISSFQLILAEIALKLESRLCALEGTGQIIRLDHAFSCYSGDIMSRICLGKDDSRPNFLSDPDFSPGWYNVVHKMVVQTPLFTAFPWLIRIVSTVPQNLLLWAFPQGQVFNTFTQEARQHIRKILSEVSDKRTKASVFHTILTSDMPESEKTEDRLTKEAQSMLAAGTVTTARTIVVATYYILSQPNLRSRLAAELSQTMSCWPRHSPTWSELEKLPLLQAIIKETLRISYGVMHRLPRISPHEPIFYKNYFIPAGIPVGMSAYLMHSNPDIYPSPHSFVPDRWIGDIDPAMNRSWVPFCRGSRNCIGMNLAMAEMSLILAVLFRPNSPKLELFETDESDVTLVHDFLIPLPRLDTKGVRATVG</sequence>
<comment type="caution">
    <text evidence="1">The sequence shown here is derived from an EMBL/GenBank/DDBJ whole genome shotgun (WGS) entry which is preliminary data.</text>
</comment>
<protein>
    <submittedName>
        <fullName evidence="1">Cytochrome P450</fullName>
    </submittedName>
</protein>
<dbReference type="Proteomes" id="UP000799755">
    <property type="component" value="Unassembled WGS sequence"/>
</dbReference>
<dbReference type="EMBL" id="MU003524">
    <property type="protein sequence ID" value="KAF2466572.1"/>
    <property type="molecule type" value="Genomic_DNA"/>
</dbReference>
<evidence type="ECO:0000313" key="2">
    <source>
        <dbReference type="Proteomes" id="UP000799755"/>
    </source>
</evidence>
<name>A0ACB6QJT2_9PLEO</name>
<organism evidence="1 2">
    <name type="scientific">Lindgomyces ingoldianus</name>
    <dbReference type="NCBI Taxonomy" id="673940"/>
    <lineage>
        <taxon>Eukaryota</taxon>
        <taxon>Fungi</taxon>
        <taxon>Dikarya</taxon>
        <taxon>Ascomycota</taxon>
        <taxon>Pezizomycotina</taxon>
        <taxon>Dothideomycetes</taxon>
        <taxon>Pleosporomycetidae</taxon>
        <taxon>Pleosporales</taxon>
        <taxon>Lindgomycetaceae</taxon>
        <taxon>Lindgomyces</taxon>
    </lineage>
</organism>
<accession>A0ACB6QJT2</accession>